<evidence type="ECO:0000256" key="1">
    <source>
        <dbReference type="SAM" id="MobiDB-lite"/>
    </source>
</evidence>
<reference evidence="2" key="1">
    <citation type="journal article" date="2019" name="Sci. Rep.">
        <title>Draft genome of Tanacetum cinerariifolium, the natural source of mosquito coil.</title>
        <authorList>
            <person name="Yamashiro T."/>
            <person name="Shiraishi A."/>
            <person name="Satake H."/>
            <person name="Nakayama K."/>
        </authorList>
    </citation>
    <scope>NUCLEOTIDE SEQUENCE</scope>
</reference>
<feature type="non-terminal residue" evidence="2">
    <location>
        <position position="1"/>
    </location>
</feature>
<feature type="compositionally biased region" description="Polar residues" evidence="1">
    <location>
        <begin position="11"/>
        <end position="22"/>
    </location>
</feature>
<name>A0A699KAJ7_TANCI</name>
<accession>A0A699KAJ7</accession>
<comment type="caution">
    <text evidence="2">The sequence shown here is derived from an EMBL/GenBank/DDBJ whole genome shotgun (WGS) entry which is preliminary data.</text>
</comment>
<feature type="compositionally biased region" description="Acidic residues" evidence="1">
    <location>
        <begin position="45"/>
        <end position="75"/>
    </location>
</feature>
<dbReference type="AlphaFoldDB" id="A0A699KAJ7"/>
<organism evidence="2">
    <name type="scientific">Tanacetum cinerariifolium</name>
    <name type="common">Dalmatian daisy</name>
    <name type="synonym">Chrysanthemum cinerariifolium</name>
    <dbReference type="NCBI Taxonomy" id="118510"/>
    <lineage>
        <taxon>Eukaryota</taxon>
        <taxon>Viridiplantae</taxon>
        <taxon>Streptophyta</taxon>
        <taxon>Embryophyta</taxon>
        <taxon>Tracheophyta</taxon>
        <taxon>Spermatophyta</taxon>
        <taxon>Magnoliopsida</taxon>
        <taxon>eudicotyledons</taxon>
        <taxon>Gunneridae</taxon>
        <taxon>Pentapetalae</taxon>
        <taxon>asterids</taxon>
        <taxon>campanulids</taxon>
        <taxon>Asterales</taxon>
        <taxon>Asteraceae</taxon>
        <taxon>Asteroideae</taxon>
        <taxon>Anthemideae</taxon>
        <taxon>Anthemidinae</taxon>
        <taxon>Tanacetum</taxon>
    </lineage>
</organism>
<feature type="compositionally biased region" description="Acidic residues" evidence="1">
    <location>
        <begin position="83"/>
        <end position="95"/>
    </location>
</feature>
<feature type="region of interest" description="Disordered" evidence="1">
    <location>
        <begin position="1"/>
        <end position="106"/>
    </location>
</feature>
<dbReference type="EMBL" id="BKCJ010493753">
    <property type="protein sequence ID" value="GFA81795.1"/>
    <property type="molecule type" value="Genomic_DNA"/>
</dbReference>
<protein>
    <submittedName>
        <fullName evidence="2">Uncharacterized protein</fullName>
    </submittedName>
</protein>
<evidence type="ECO:0000313" key="2">
    <source>
        <dbReference type="EMBL" id="GFA81795.1"/>
    </source>
</evidence>
<proteinExistence type="predicted"/>
<gene>
    <name evidence="2" type="ORF">Tci_653767</name>
</gene>
<feature type="compositionally biased region" description="Basic and acidic residues" evidence="1">
    <location>
        <begin position="1"/>
        <end position="10"/>
    </location>
</feature>
<sequence length="106" mass="11562">CRRSRQETHISQHGGSSTNEGTGSKPGVLDVPSNESEKEISWNSSDDEDVDAQDEGDKNDESDDGSDDGNDDDNDETVKDGSERDDDDDDNDDEEALAKINEPEDT</sequence>